<keyword evidence="2" id="KW-1185">Reference proteome</keyword>
<evidence type="ECO:0000313" key="1">
    <source>
        <dbReference type="EMBL" id="CDW78224.1"/>
    </source>
</evidence>
<accession>A0A078A7K5</accession>
<dbReference type="EMBL" id="CCKQ01006882">
    <property type="protein sequence ID" value="CDW78224.1"/>
    <property type="molecule type" value="Genomic_DNA"/>
</dbReference>
<dbReference type="AlphaFoldDB" id="A0A078A7K5"/>
<dbReference type="InParanoid" id="A0A078A7K5"/>
<sequence length="67" mass="7957">MSNITQYSALSWNERFLYFDEPLLRKLNFENLNSQPRARFTQSQRLRIFKGQKQPGLVKPKVKRGEG</sequence>
<gene>
    <name evidence="1" type="primary">Contig13325.g14221</name>
    <name evidence="1" type="ORF">STYLEM_7198</name>
</gene>
<protein>
    <submittedName>
        <fullName evidence="1">Uncharacterized protein</fullName>
    </submittedName>
</protein>
<proteinExistence type="predicted"/>
<reference evidence="1 2" key="1">
    <citation type="submission" date="2014-06" db="EMBL/GenBank/DDBJ databases">
        <authorList>
            <person name="Swart Estienne"/>
        </authorList>
    </citation>
    <scope>NUCLEOTIDE SEQUENCE [LARGE SCALE GENOMIC DNA]</scope>
    <source>
        <strain evidence="1 2">130c</strain>
    </source>
</reference>
<organism evidence="1 2">
    <name type="scientific">Stylonychia lemnae</name>
    <name type="common">Ciliate</name>
    <dbReference type="NCBI Taxonomy" id="5949"/>
    <lineage>
        <taxon>Eukaryota</taxon>
        <taxon>Sar</taxon>
        <taxon>Alveolata</taxon>
        <taxon>Ciliophora</taxon>
        <taxon>Intramacronucleata</taxon>
        <taxon>Spirotrichea</taxon>
        <taxon>Stichotrichia</taxon>
        <taxon>Sporadotrichida</taxon>
        <taxon>Oxytrichidae</taxon>
        <taxon>Stylonychinae</taxon>
        <taxon>Stylonychia</taxon>
    </lineage>
</organism>
<evidence type="ECO:0000313" key="2">
    <source>
        <dbReference type="Proteomes" id="UP000039865"/>
    </source>
</evidence>
<name>A0A078A7K5_STYLE</name>
<dbReference type="Proteomes" id="UP000039865">
    <property type="component" value="Unassembled WGS sequence"/>
</dbReference>